<dbReference type="InterPro" id="IPR003591">
    <property type="entry name" value="Leu-rich_rpt_typical-subtyp"/>
</dbReference>
<comment type="caution">
    <text evidence="4">The sequence shown here is derived from an EMBL/GenBank/DDBJ whole genome shotgun (WGS) entry which is preliminary data.</text>
</comment>
<keyword evidence="5" id="KW-1185">Reference proteome</keyword>
<evidence type="ECO:0000256" key="3">
    <source>
        <dbReference type="SAM" id="Phobius"/>
    </source>
</evidence>
<name>A0A9Q1H3N2_HOLLE</name>
<keyword evidence="2" id="KW-0677">Repeat</keyword>
<organism evidence="4 5">
    <name type="scientific">Holothuria leucospilota</name>
    <name type="common">Black long sea cucumber</name>
    <name type="synonym">Mertensiothuria leucospilota</name>
    <dbReference type="NCBI Taxonomy" id="206669"/>
    <lineage>
        <taxon>Eukaryota</taxon>
        <taxon>Metazoa</taxon>
        <taxon>Echinodermata</taxon>
        <taxon>Eleutherozoa</taxon>
        <taxon>Echinozoa</taxon>
        <taxon>Holothuroidea</taxon>
        <taxon>Aspidochirotacea</taxon>
        <taxon>Aspidochirotida</taxon>
        <taxon>Holothuriidae</taxon>
        <taxon>Holothuria</taxon>
    </lineage>
</organism>
<evidence type="ECO:0000256" key="1">
    <source>
        <dbReference type="ARBA" id="ARBA00022614"/>
    </source>
</evidence>
<dbReference type="AlphaFoldDB" id="A0A9Q1H3N2"/>
<dbReference type="EMBL" id="JAIZAY010000012">
    <property type="protein sequence ID" value="KAJ8031708.1"/>
    <property type="molecule type" value="Genomic_DNA"/>
</dbReference>
<dbReference type="InterPro" id="IPR001611">
    <property type="entry name" value="Leu-rich_rpt"/>
</dbReference>
<dbReference type="Pfam" id="PF13855">
    <property type="entry name" value="LRR_8"/>
    <property type="match status" value="2"/>
</dbReference>
<dbReference type="InterPro" id="IPR032675">
    <property type="entry name" value="LRR_dom_sf"/>
</dbReference>
<evidence type="ECO:0000313" key="5">
    <source>
        <dbReference type="Proteomes" id="UP001152320"/>
    </source>
</evidence>
<dbReference type="PANTHER" id="PTHR24369:SF211">
    <property type="entry name" value="LEUCINE-RICH REPEAT-CONTAINING PROTEIN 15-LIKE"/>
    <property type="match status" value="1"/>
</dbReference>
<reference evidence="4" key="1">
    <citation type="submission" date="2021-10" db="EMBL/GenBank/DDBJ databases">
        <title>Tropical sea cucumber genome reveals ecological adaptation and Cuvierian tubules defense mechanism.</title>
        <authorList>
            <person name="Chen T."/>
        </authorList>
    </citation>
    <scope>NUCLEOTIDE SEQUENCE</scope>
    <source>
        <strain evidence="4">Nanhai2018</strain>
        <tissue evidence="4">Muscle</tissue>
    </source>
</reference>
<dbReference type="Gene3D" id="3.80.10.10">
    <property type="entry name" value="Ribonuclease Inhibitor"/>
    <property type="match status" value="3"/>
</dbReference>
<feature type="transmembrane region" description="Helical" evidence="3">
    <location>
        <begin position="12"/>
        <end position="30"/>
    </location>
</feature>
<dbReference type="InterPro" id="IPR050541">
    <property type="entry name" value="LRR_TM_domain-containing"/>
</dbReference>
<dbReference type="GO" id="GO:0005886">
    <property type="term" value="C:plasma membrane"/>
    <property type="evidence" value="ECO:0007669"/>
    <property type="project" value="TreeGrafter"/>
</dbReference>
<keyword evidence="3" id="KW-0472">Membrane</keyword>
<dbReference type="PANTHER" id="PTHR24369">
    <property type="entry name" value="ANTIGEN BSP, PUTATIVE-RELATED"/>
    <property type="match status" value="1"/>
</dbReference>
<proteinExistence type="predicted"/>
<sequence>MVEAYAKGSTAHIRLLTFVFLAWCINLYLMTSIQVRSSDAAPSRPVVANTVFPNLQLIEETEKLTCGEVCRFDDWYQRARCESRNLNYVPFSNGCEGAVMLELQDNQLSQLTTASIVGYELVKTLDLSRNCLKFVQNGIFMNMNVLQNILISNNVLKEVENFTFTGTEDSLKRIYLQHNKIETIRENAFHGLIRVTLLHMSYNQIEFLHESAFRDMYALSHLHLSNNNLHYLATNTFQDLSNLKSITLSKNKFKWIPRGLFSGLTSLREVTLAGNQLVTIPPPKHLGIDTKLELLNFQNNDFNTIGEILPYLNISVRLLLDGNPFICDCTFMTVRQWYQNKSKTDHHIQHDQIGCFWNESFISVTDEFPVHCEGSSVGNFSMQTESPDEKQYPNFSVAPTPWTSQKQVPFTSTETVDTILPPLSKEYDRCANLNNQKFERQQRIMSIYCVTILTLFFILWVVKNLVIHFKRK</sequence>
<protein>
    <submittedName>
        <fullName evidence="4">Leucine-rich repeats and immunoglobulin-like domains protein 2</fullName>
    </submittedName>
</protein>
<feature type="transmembrane region" description="Helical" evidence="3">
    <location>
        <begin position="444"/>
        <end position="462"/>
    </location>
</feature>
<evidence type="ECO:0000256" key="2">
    <source>
        <dbReference type="ARBA" id="ARBA00022737"/>
    </source>
</evidence>
<gene>
    <name evidence="4" type="ORF">HOLleu_24988</name>
</gene>
<accession>A0A9Q1H3N2</accession>
<dbReference type="SUPFAM" id="SSF52058">
    <property type="entry name" value="L domain-like"/>
    <property type="match status" value="1"/>
</dbReference>
<dbReference type="Proteomes" id="UP001152320">
    <property type="component" value="Chromosome 12"/>
</dbReference>
<evidence type="ECO:0000313" key="4">
    <source>
        <dbReference type="EMBL" id="KAJ8031708.1"/>
    </source>
</evidence>
<dbReference type="SMART" id="SM00369">
    <property type="entry name" value="LRR_TYP"/>
    <property type="match status" value="7"/>
</dbReference>
<keyword evidence="3" id="KW-0812">Transmembrane</keyword>
<keyword evidence="1" id="KW-0433">Leucine-rich repeat</keyword>
<dbReference type="OrthoDB" id="1600340at2759"/>
<keyword evidence="3" id="KW-1133">Transmembrane helix</keyword>